<proteinExistence type="predicted"/>
<evidence type="ECO:0000313" key="2">
    <source>
        <dbReference type="Proteomes" id="UP000202420"/>
    </source>
</evidence>
<keyword evidence="2" id="KW-1185">Reference proteome</keyword>
<reference evidence="1 2" key="1">
    <citation type="submission" date="2006-09" db="EMBL/GenBank/DDBJ databases">
        <title>Sequence and annotation of the 288-kb ATCV-1 virus that infects an endosymbiotic Chlorella strain of the heliozoon Acanthocystis turfacea.</title>
        <authorList>
            <person name="Fitzgerald L.A."/>
            <person name="Graves M.V."/>
            <person name="Li X."/>
            <person name="Pfitzner A.J.P."/>
            <person name="Hartigan J."/>
            <person name="Van Etten J.L."/>
        </authorList>
    </citation>
    <scope>NUCLEOTIDE SEQUENCE [LARGE SCALE GENOMIC DNA]</scope>
    <source>
        <strain evidence="1 2">ATCV-1</strain>
    </source>
</reference>
<dbReference type="RefSeq" id="YP_001426578.1">
    <property type="nucleotide sequence ID" value="NC_008724.1"/>
</dbReference>
<name>A7K857_9PHYC</name>
<sequence length="157" mass="18294">MCRYDSKSTRRSKFHDNVEPVVVHIFVIRLVKDVTILIMKLLGAHYVGHVFRKQPSKMGSKVVFVSAEDRDINLFWERANVWGCTKFVLQRGVRDVKPAQWRRNIHETPVRCETLWKVDADCIHLGTPLLLEVNELLYKCGCHRGKEIMVYAELCVL</sequence>
<dbReference type="KEGG" id="vg:5470816"/>
<dbReference type="GeneID" id="5470816"/>
<protein>
    <submittedName>
        <fullName evidence="1">Uncharacterized protein Z097R</fullName>
    </submittedName>
</protein>
<organism evidence="1 2">
    <name type="scientific">Chlorovirus heliozoae</name>
    <dbReference type="NCBI Taxonomy" id="322019"/>
    <lineage>
        <taxon>Viruses</taxon>
        <taxon>Varidnaviria</taxon>
        <taxon>Bamfordvirae</taxon>
        <taxon>Nucleocytoviricota</taxon>
        <taxon>Megaviricetes</taxon>
        <taxon>Algavirales</taxon>
        <taxon>Phycodnaviridae</taxon>
        <taxon>Chlorovirus</taxon>
    </lineage>
</organism>
<evidence type="ECO:0000313" key="1">
    <source>
        <dbReference type="EMBL" id="ABT16231.1"/>
    </source>
</evidence>
<accession>A7K857</accession>
<gene>
    <name evidence="1" type="primary">Z097R</name>
    <name evidence="1" type="ORF">ATCV1_Z097R</name>
</gene>
<dbReference type="EMBL" id="EF101928">
    <property type="protein sequence ID" value="ABT16231.1"/>
    <property type="molecule type" value="Genomic_DNA"/>
</dbReference>
<dbReference type="Proteomes" id="UP000202420">
    <property type="component" value="Segment"/>
</dbReference>